<evidence type="ECO:0000256" key="5">
    <source>
        <dbReference type="ARBA" id="ARBA00035043"/>
    </source>
</evidence>
<accession>A0AAV9XYN5</accession>
<keyword evidence="9" id="KW-1185">Reference proteome</keyword>
<reference evidence="8 9" key="1">
    <citation type="submission" date="2023-10" db="EMBL/GenBank/DDBJ databases">
        <title>Comparative genomics analysis reveals potential genetic determinants of host preference in Cryptosporidium xiaoi.</title>
        <authorList>
            <person name="Xiao L."/>
            <person name="Li J."/>
        </authorList>
    </citation>
    <scope>NUCLEOTIDE SEQUENCE [LARGE SCALE GENOMIC DNA]</scope>
    <source>
        <strain evidence="8 9">52996</strain>
    </source>
</reference>
<comment type="caution">
    <text evidence="8">The sequence shown here is derived from an EMBL/GenBank/DDBJ whole genome shotgun (WGS) entry which is preliminary data.</text>
</comment>
<dbReference type="AlphaFoldDB" id="A0AAV9XYN5"/>
<comment type="function">
    <text evidence="4">Plays an important role in regulating the size of autophagosomes during the formation process.</text>
</comment>
<dbReference type="Pfam" id="PF00085">
    <property type="entry name" value="Thioredoxin"/>
    <property type="match status" value="1"/>
</dbReference>
<evidence type="ECO:0000313" key="8">
    <source>
        <dbReference type="EMBL" id="KAK6589315.1"/>
    </source>
</evidence>
<proteinExistence type="predicted"/>
<dbReference type="GO" id="GO:0005789">
    <property type="term" value="C:endoplasmic reticulum membrane"/>
    <property type="evidence" value="ECO:0007669"/>
    <property type="project" value="UniProtKB-SubCell"/>
</dbReference>
<dbReference type="PRINTS" id="PR00625">
    <property type="entry name" value="JDOMAIN"/>
</dbReference>
<feature type="transmembrane region" description="Helical" evidence="6">
    <location>
        <begin position="606"/>
        <end position="624"/>
    </location>
</feature>
<dbReference type="Gene3D" id="1.10.287.110">
    <property type="entry name" value="DnaJ domain"/>
    <property type="match status" value="1"/>
</dbReference>
<organism evidence="8 9">
    <name type="scientific">Cryptosporidium xiaoi</name>
    <dbReference type="NCBI Taxonomy" id="659607"/>
    <lineage>
        <taxon>Eukaryota</taxon>
        <taxon>Sar</taxon>
        <taxon>Alveolata</taxon>
        <taxon>Apicomplexa</taxon>
        <taxon>Conoidasida</taxon>
        <taxon>Coccidia</taxon>
        <taxon>Eucoccidiorida</taxon>
        <taxon>Eimeriorina</taxon>
        <taxon>Cryptosporidiidae</taxon>
        <taxon>Cryptosporidium</taxon>
    </lineage>
</organism>
<comment type="subcellular location">
    <subcellularLocation>
        <location evidence="1">Endoplasmic reticulum membrane</location>
        <topology evidence="1">Single-pass type IV membrane protein</topology>
    </subcellularLocation>
</comment>
<feature type="transmembrane region" description="Helical" evidence="6">
    <location>
        <begin position="61"/>
        <end position="80"/>
    </location>
</feature>
<dbReference type="Pfam" id="PF00226">
    <property type="entry name" value="DnaJ"/>
    <property type="match status" value="1"/>
</dbReference>
<dbReference type="SMART" id="SM00271">
    <property type="entry name" value="DnaJ"/>
    <property type="match status" value="1"/>
</dbReference>
<dbReference type="PANTHER" id="PTHR44303:SF2">
    <property type="entry name" value="DNAJ HOMOLOG SUBFAMILY C MEMBER 16"/>
    <property type="match status" value="1"/>
</dbReference>
<dbReference type="InterPro" id="IPR018253">
    <property type="entry name" value="DnaJ_domain_CS"/>
</dbReference>
<evidence type="ECO:0000256" key="1">
    <source>
        <dbReference type="ARBA" id="ARBA00004163"/>
    </source>
</evidence>
<evidence type="ECO:0000256" key="6">
    <source>
        <dbReference type="SAM" id="Phobius"/>
    </source>
</evidence>
<gene>
    <name evidence="8" type="ORF">RS030_213409</name>
</gene>
<name>A0AAV9XYN5_9CRYT</name>
<dbReference type="EMBL" id="JAWDEY010000013">
    <property type="protein sequence ID" value="KAK6589315.1"/>
    <property type="molecule type" value="Genomic_DNA"/>
</dbReference>
<dbReference type="PROSITE" id="PS50076">
    <property type="entry name" value="DNAJ_2"/>
    <property type="match status" value="1"/>
</dbReference>
<dbReference type="PROSITE" id="PS00636">
    <property type="entry name" value="DNAJ_1"/>
    <property type="match status" value="1"/>
</dbReference>
<dbReference type="CDD" id="cd02961">
    <property type="entry name" value="PDI_a_family"/>
    <property type="match status" value="1"/>
</dbReference>
<evidence type="ECO:0000256" key="4">
    <source>
        <dbReference type="ARBA" id="ARBA00035002"/>
    </source>
</evidence>
<keyword evidence="6" id="KW-1133">Transmembrane helix</keyword>
<keyword evidence="6" id="KW-0472">Membrane</keyword>
<feature type="domain" description="J" evidence="7">
    <location>
        <begin position="101"/>
        <end position="166"/>
    </location>
</feature>
<evidence type="ECO:0000256" key="3">
    <source>
        <dbReference type="ARBA" id="ARBA00023006"/>
    </source>
</evidence>
<evidence type="ECO:0000256" key="2">
    <source>
        <dbReference type="ARBA" id="ARBA00020921"/>
    </source>
</evidence>
<dbReference type="PANTHER" id="PTHR44303">
    <property type="entry name" value="DNAJ HOMOLOG SUBFAMILY C MEMBER 16"/>
    <property type="match status" value="1"/>
</dbReference>
<dbReference type="InterPro" id="IPR036249">
    <property type="entry name" value="Thioredoxin-like_sf"/>
</dbReference>
<dbReference type="Proteomes" id="UP001311799">
    <property type="component" value="Unassembled WGS sequence"/>
</dbReference>
<evidence type="ECO:0000313" key="9">
    <source>
        <dbReference type="Proteomes" id="UP001311799"/>
    </source>
</evidence>
<keyword evidence="3" id="KW-0072">Autophagy</keyword>
<dbReference type="SUPFAM" id="SSF46565">
    <property type="entry name" value="Chaperone J-domain"/>
    <property type="match status" value="1"/>
</dbReference>
<protein>
    <recommendedName>
        <fullName evidence="2">DnaJ homolog subfamily C member 16</fullName>
    </recommendedName>
    <alternativeName>
        <fullName evidence="5">Endoplasmic reticulum DNA J domain-containing protein 8</fullName>
    </alternativeName>
</protein>
<dbReference type="InterPro" id="IPR001623">
    <property type="entry name" value="DnaJ_domain"/>
</dbReference>
<dbReference type="SUPFAM" id="SSF52833">
    <property type="entry name" value="Thioredoxin-like"/>
    <property type="match status" value="1"/>
</dbReference>
<dbReference type="InterPro" id="IPR013766">
    <property type="entry name" value="Thioredoxin_domain"/>
</dbReference>
<evidence type="ECO:0000259" key="7">
    <source>
        <dbReference type="PROSITE" id="PS50076"/>
    </source>
</evidence>
<dbReference type="InterPro" id="IPR036869">
    <property type="entry name" value="J_dom_sf"/>
</dbReference>
<dbReference type="CDD" id="cd06257">
    <property type="entry name" value="DnaJ"/>
    <property type="match status" value="1"/>
</dbReference>
<keyword evidence="6 8" id="KW-0812">Transmembrane</keyword>
<dbReference type="GO" id="GO:0006914">
    <property type="term" value="P:autophagy"/>
    <property type="evidence" value="ECO:0007669"/>
    <property type="project" value="UniProtKB-KW"/>
</dbReference>
<dbReference type="Gene3D" id="3.40.30.10">
    <property type="entry name" value="Glutaredoxin"/>
    <property type="match status" value="2"/>
</dbReference>
<sequence length="628" mass="72758">MGKKRQHLKQNPKTNNFKYSTLDNDTNNVEPLNNYINHSVVFKRPLKYISYYSWDEIKGKIVNFSLFLSIIAIIIFTVILRAGEEFYSIGSKLNRNSELTNYYDVLGVSRTSSNIEIRKAFRKLSLRWHPDKNHGCKPCLEKFRDISKAYEILGDEEKRKVYDSTRGGEIEIIPSAAETLTINNYEELVLLQTSNSWVIQVYTDQDELCQSFSPVWEESIEEMNKYYKFGRIHAKKESSLLKKLPLNVKVFPAIFIITPGHPHEIYSKILDFNIDSFIDFLTDSFPLSLKLLTSEKSLDLWLNKKSTAHIPKVIISSNKSIPSLLIRSTALKWNSVFDFAYIDNSKQSTISDRLGVTYNKPQILAFSQLKIHSIIKPDTFVPLWNVEEEDFPKLGEYFNKDLIVSISKISPLQKKLDSSLYYLQRKYAPFLNAHNAKNLCESNSIGRIICLLIINDVFPNTNKDINELLDILGVSRQKYLKDRSIHPDKFSDSDDFDSNEEFFIQPVQLVIKSSVLGIPSMSKVSGFMEFIGGMKQPKFLLLDLDGDRFSELDTLTNVYQKIQEEEIFWKRFPAICTTFRENNFYNNCLFNDLIRNKSLIQSITSLFQFKYLIVISLICVTSLYKKSK</sequence>
<dbReference type="InterPro" id="IPR052448">
    <property type="entry name" value="DnaJ_C16_autophagy_reg"/>
</dbReference>